<gene>
    <name evidence="2" type="ORF">PBS003_LOCUS8556</name>
</gene>
<dbReference type="CDD" id="cd06093">
    <property type="entry name" value="PX_domain"/>
    <property type="match status" value="1"/>
</dbReference>
<dbReference type="SUPFAM" id="SSF64268">
    <property type="entry name" value="PX domain"/>
    <property type="match status" value="1"/>
</dbReference>
<dbReference type="Pfam" id="PF00787">
    <property type="entry name" value="PX"/>
    <property type="match status" value="1"/>
</dbReference>
<dbReference type="InterPro" id="IPR001683">
    <property type="entry name" value="PX_dom"/>
</dbReference>
<sequence>MGCSQSKTTTTDQIVERVSADTPVVEDQACVVVLAPEVAIEPTLASSEELVTVRATAPIDDVDETLVTEEAAMIPVEGEATHLAESTTEHVEDVVVEERTELVKETFVLETDALVKDVAETPVPVVAEVVKSEAMVFEQEVGARNLESLDEEIALMAKNEKTAPTSEALVDVLPPMSETVVQISPAKAGVMVEDSTLKPEDAVDDTTLKSEAAVDDTTPKSKDAVDDTTLKSEAAVEGTTLKSETAVQDTTLKSEAVDEDTTLKSGAAVQDTTLKSEAADEDTTLKSEAVVGVLSSKSESLVEERTHKSEAAVEVTTFKPEGVVEETTFKSETAVDCLVDKEDEAKSEVVAVASVSEVKPTESTLTFKAENVTFNDEGVAFYNFGGSDSRNPANDVHISKRYSDFKTLHAQLNGNKDEVADFPSLPTASFLQGRKNKKMLEDRKIQFTALLNYIATHPLALQSDAFKAFLA</sequence>
<dbReference type="AlphaFoldDB" id="A0AAU9L5S2"/>
<evidence type="ECO:0000259" key="1">
    <source>
        <dbReference type="PROSITE" id="PS50195"/>
    </source>
</evidence>
<name>A0AAU9L5S2_9STRA</name>
<dbReference type="PROSITE" id="PS50195">
    <property type="entry name" value="PX"/>
    <property type="match status" value="1"/>
</dbReference>
<dbReference type="Gene3D" id="3.30.1520.10">
    <property type="entry name" value="Phox-like domain"/>
    <property type="match status" value="1"/>
</dbReference>
<comment type="caution">
    <text evidence="2">The sequence shown here is derived from an EMBL/GenBank/DDBJ whole genome shotgun (WGS) entry which is preliminary data.</text>
</comment>
<dbReference type="Proteomes" id="UP001160483">
    <property type="component" value="Unassembled WGS sequence"/>
</dbReference>
<dbReference type="EMBL" id="CAKKTJ010000331">
    <property type="protein sequence ID" value="CAH0481957.1"/>
    <property type="molecule type" value="Genomic_DNA"/>
</dbReference>
<evidence type="ECO:0000313" key="3">
    <source>
        <dbReference type="Proteomes" id="UP001160483"/>
    </source>
</evidence>
<accession>A0AAU9L5S2</accession>
<protein>
    <recommendedName>
        <fullName evidence="1">PX domain-containing protein</fullName>
    </recommendedName>
</protein>
<feature type="domain" description="PX" evidence="1">
    <location>
        <begin position="345"/>
        <end position="471"/>
    </location>
</feature>
<reference evidence="2" key="1">
    <citation type="submission" date="2021-11" db="EMBL/GenBank/DDBJ databases">
        <authorList>
            <person name="Islam A."/>
            <person name="Islam S."/>
            <person name="Flora M.S."/>
            <person name="Rahman M."/>
            <person name="Ziaur R.M."/>
            <person name="Epstein J.H."/>
            <person name="Hassan M."/>
            <person name="Klassen M."/>
            <person name="Woodard K."/>
            <person name="Webb A."/>
            <person name="Webby R.J."/>
            <person name="El Zowalaty M.E."/>
        </authorList>
    </citation>
    <scope>NUCLEOTIDE SEQUENCE</scope>
    <source>
        <strain evidence="2">Pbs3</strain>
    </source>
</reference>
<dbReference type="GO" id="GO:0035091">
    <property type="term" value="F:phosphatidylinositol binding"/>
    <property type="evidence" value="ECO:0007669"/>
    <property type="project" value="InterPro"/>
</dbReference>
<dbReference type="InterPro" id="IPR036871">
    <property type="entry name" value="PX_dom_sf"/>
</dbReference>
<proteinExistence type="predicted"/>
<organism evidence="2 3">
    <name type="scientific">Peronospora belbahrii</name>
    <dbReference type="NCBI Taxonomy" id="622444"/>
    <lineage>
        <taxon>Eukaryota</taxon>
        <taxon>Sar</taxon>
        <taxon>Stramenopiles</taxon>
        <taxon>Oomycota</taxon>
        <taxon>Peronosporomycetes</taxon>
        <taxon>Peronosporales</taxon>
        <taxon>Peronosporaceae</taxon>
        <taxon>Peronospora</taxon>
    </lineage>
</organism>
<evidence type="ECO:0000313" key="2">
    <source>
        <dbReference type="EMBL" id="CAH0481957.1"/>
    </source>
</evidence>